<dbReference type="Proteomes" id="UP001174694">
    <property type="component" value="Unassembled WGS sequence"/>
</dbReference>
<evidence type="ECO:0000256" key="2">
    <source>
        <dbReference type="SAM" id="MobiDB-lite"/>
    </source>
</evidence>
<accession>A0AA38S3N8</accession>
<organism evidence="3 4">
    <name type="scientific">Pleurostoma richardsiae</name>
    <dbReference type="NCBI Taxonomy" id="41990"/>
    <lineage>
        <taxon>Eukaryota</taxon>
        <taxon>Fungi</taxon>
        <taxon>Dikarya</taxon>
        <taxon>Ascomycota</taxon>
        <taxon>Pezizomycotina</taxon>
        <taxon>Sordariomycetes</taxon>
        <taxon>Sordariomycetidae</taxon>
        <taxon>Calosphaeriales</taxon>
        <taxon>Pleurostomataceae</taxon>
        <taxon>Pleurostoma</taxon>
    </lineage>
</organism>
<evidence type="ECO:0000256" key="1">
    <source>
        <dbReference type="ARBA" id="ARBA00023242"/>
    </source>
</evidence>
<proteinExistence type="predicted"/>
<feature type="region of interest" description="Disordered" evidence="2">
    <location>
        <begin position="241"/>
        <end position="266"/>
    </location>
</feature>
<name>A0AA38S3N8_9PEZI</name>
<dbReference type="InterPro" id="IPR001138">
    <property type="entry name" value="Zn2Cys6_DnaBD"/>
</dbReference>
<feature type="region of interest" description="Disordered" evidence="2">
    <location>
        <begin position="282"/>
        <end position="345"/>
    </location>
</feature>
<keyword evidence="4" id="KW-1185">Reference proteome</keyword>
<dbReference type="EMBL" id="JANBVO010000003">
    <property type="protein sequence ID" value="KAJ9155655.1"/>
    <property type="molecule type" value="Genomic_DNA"/>
</dbReference>
<protein>
    <submittedName>
        <fullName evidence="3">C6 finger domain-containing protein</fullName>
    </submittedName>
</protein>
<feature type="region of interest" description="Disordered" evidence="2">
    <location>
        <begin position="424"/>
        <end position="518"/>
    </location>
</feature>
<dbReference type="GO" id="GO:0000981">
    <property type="term" value="F:DNA-binding transcription factor activity, RNA polymerase II-specific"/>
    <property type="evidence" value="ECO:0007669"/>
    <property type="project" value="InterPro"/>
</dbReference>
<comment type="caution">
    <text evidence="3">The sequence shown here is derived from an EMBL/GenBank/DDBJ whole genome shotgun (WGS) entry which is preliminary data.</text>
</comment>
<reference evidence="3" key="1">
    <citation type="submission" date="2022-07" db="EMBL/GenBank/DDBJ databases">
        <title>Fungi with potential for degradation of polypropylene.</title>
        <authorList>
            <person name="Gostincar C."/>
        </authorList>
    </citation>
    <scope>NUCLEOTIDE SEQUENCE</scope>
    <source>
        <strain evidence="3">EXF-13308</strain>
    </source>
</reference>
<dbReference type="AlphaFoldDB" id="A0AA38S3N8"/>
<feature type="region of interest" description="Disordered" evidence="2">
    <location>
        <begin position="1"/>
        <end position="49"/>
    </location>
</feature>
<dbReference type="InterPro" id="IPR036864">
    <property type="entry name" value="Zn2-C6_fun-type_DNA-bd_sf"/>
</dbReference>
<keyword evidence="1" id="KW-0539">Nucleus</keyword>
<dbReference type="SUPFAM" id="SSF57701">
    <property type="entry name" value="Zn2/Cys6 DNA-binding domain"/>
    <property type="match status" value="1"/>
</dbReference>
<feature type="region of interest" description="Disordered" evidence="2">
    <location>
        <begin position="541"/>
        <end position="561"/>
    </location>
</feature>
<sequence>MAHGPEPPADEASSSSSSQKRKRDGDDAAGQSDRIPQPPPPQSGNGMPINYYTKLNSAKLQLVEVYEAIFSKILTLMKEYEGVLSRHESLAANLGAKLLGPRLVKALDNMFDGPIMVTPPDPYTPNPVAWFEIVSHLKANPNDYVLTTIPEYGKVCQFFLKGLQVSIAESDWRLIMSGTLDRFRFDPEEPLEEDEMAEIVTLDILEPRVQGLIMNADEVARKARQLNYHLSGRRAAIKARRSAAQKQTPGFQAVNQPSRAAGPTPAYDLHADLLQQFQAPAPQPVSTRVPGTVSLPATPAVQQGPSARPPSQPQQQILVASSRPSPVAFPEASHRETPGDDPSAAHRPFIAARIEKLPRGGSIVPPCDRCRRLRVQCIKHLTACQGCTKKHAKCSWKMVTEDEAAWLKGERGRLPSVGDMEIEGEGDGGSAGPFTPEIAGQAEPPRSSFSDFGRLAPDLRQEPRLTLPGGERAPSIPRERSMPKGLRPAPESIDTEVSESRDRNKAIPSGLAHREYRDFRDPVQDIIQRASFGLSHVASVASAAAEAREARAPGSRESSVS</sequence>
<gene>
    <name evidence="3" type="ORF">NKR23_g1549</name>
</gene>
<dbReference type="CDD" id="cd00067">
    <property type="entry name" value="GAL4"/>
    <property type="match status" value="1"/>
</dbReference>
<evidence type="ECO:0000313" key="4">
    <source>
        <dbReference type="Proteomes" id="UP001174694"/>
    </source>
</evidence>
<evidence type="ECO:0000313" key="3">
    <source>
        <dbReference type="EMBL" id="KAJ9155655.1"/>
    </source>
</evidence>
<feature type="compositionally biased region" description="Polar residues" evidence="2">
    <location>
        <begin position="245"/>
        <end position="258"/>
    </location>
</feature>
<dbReference type="GO" id="GO:0008270">
    <property type="term" value="F:zinc ion binding"/>
    <property type="evidence" value="ECO:0007669"/>
    <property type="project" value="InterPro"/>
</dbReference>